<sequence length="466" mass="53386">MSWLELGMALNGIGVMLGYVIGVYMYHRRMIIWVSGGVVILGLHLIFEGYRVQMMLIYLLTAFIWLSFIMKAFLSKRRNAKPNRRQWKRMTVGIVTLVMMGIALSIPLYVMPQHNLPQPTGVFTIGTTNYHWVDENRLDPSTEEKDDNREVSVRLWYPADPIENMVSAPYAYSKKEMKRLSQGTSFYINILLDSMKHFVSHSYVELPVSAAETQFPILVLSPGFGASNFMYTSITEELASNGYIVAAIEHPYYTEIPTLFPDGRKTDGFVSVKGDMSNWDNMNPHIQLWTEDVQFVLDQLDKLNKNDSKGIFDERIDLQRIGMLGHSFGGATAVQVMSQDSRVLAGVNMDGFPYGPEIEEGLPNPFLYIFTKESNNFSRFHFSEKEWKQYPGLDTKEKYVKMATEFNQRKTGILKNGGEEWVVSGTDHMSFSDVGLYSPLLSHYHPAIQKKINEKLLHFFDKHVKK</sequence>
<feature type="transmembrane region" description="Helical" evidence="4">
    <location>
        <begin position="90"/>
        <end position="110"/>
    </location>
</feature>
<dbReference type="RefSeq" id="WP_377930983.1">
    <property type="nucleotide sequence ID" value="NZ_JBHUEM010000057.1"/>
</dbReference>
<protein>
    <recommendedName>
        <fullName evidence="7">Alpha/beta hydrolase</fullName>
    </recommendedName>
</protein>
<gene>
    <name evidence="5" type="ORF">ACFSCX_25000</name>
</gene>
<evidence type="ECO:0000313" key="6">
    <source>
        <dbReference type="Proteomes" id="UP001597214"/>
    </source>
</evidence>
<dbReference type="SUPFAM" id="SSF53474">
    <property type="entry name" value="alpha/beta-Hydrolases"/>
    <property type="match status" value="1"/>
</dbReference>
<evidence type="ECO:0008006" key="7">
    <source>
        <dbReference type="Google" id="ProtNLM"/>
    </source>
</evidence>
<feature type="transmembrane region" description="Helical" evidence="4">
    <location>
        <begin position="56"/>
        <end position="74"/>
    </location>
</feature>
<dbReference type="Gene3D" id="3.40.50.1820">
    <property type="entry name" value="alpha/beta hydrolase"/>
    <property type="match status" value="1"/>
</dbReference>
<keyword evidence="2" id="KW-0442">Lipid degradation</keyword>
<keyword evidence="6" id="KW-1185">Reference proteome</keyword>
<evidence type="ECO:0000256" key="3">
    <source>
        <dbReference type="ARBA" id="ARBA00023098"/>
    </source>
</evidence>
<accession>A0ABW4LX06</accession>
<keyword evidence="4" id="KW-0472">Membrane</keyword>
<keyword evidence="1" id="KW-0378">Hydrolase</keyword>
<evidence type="ECO:0000256" key="1">
    <source>
        <dbReference type="ARBA" id="ARBA00022801"/>
    </source>
</evidence>
<dbReference type="InterPro" id="IPR029058">
    <property type="entry name" value="AB_hydrolase_fold"/>
</dbReference>
<dbReference type="EMBL" id="JBHUEM010000057">
    <property type="protein sequence ID" value="MFD1739730.1"/>
    <property type="molecule type" value="Genomic_DNA"/>
</dbReference>
<dbReference type="PANTHER" id="PTHR10272:SF0">
    <property type="entry name" value="PLATELET-ACTIVATING FACTOR ACETYLHYDROLASE"/>
    <property type="match status" value="1"/>
</dbReference>
<dbReference type="Proteomes" id="UP001597214">
    <property type="component" value="Unassembled WGS sequence"/>
</dbReference>
<feature type="transmembrane region" description="Helical" evidence="4">
    <location>
        <begin position="31"/>
        <end position="50"/>
    </location>
</feature>
<dbReference type="Pfam" id="PF03403">
    <property type="entry name" value="PAF-AH_p_II"/>
    <property type="match status" value="1"/>
</dbReference>
<name>A0ABW4LX06_9BACI</name>
<keyword evidence="4" id="KW-1133">Transmembrane helix</keyword>
<evidence type="ECO:0000313" key="5">
    <source>
        <dbReference type="EMBL" id="MFD1739730.1"/>
    </source>
</evidence>
<keyword evidence="4" id="KW-0812">Transmembrane</keyword>
<evidence type="ECO:0000256" key="4">
    <source>
        <dbReference type="SAM" id="Phobius"/>
    </source>
</evidence>
<reference evidence="6" key="1">
    <citation type="journal article" date="2019" name="Int. J. Syst. Evol. Microbiol.">
        <title>The Global Catalogue of Microorganisms (GCM) 10K type strain sequencing project: providing services to taxonomists for standard genome sequencing and annotation.</title>
        <authorList>
            <consortium name="The Broad Institute Genomics Platform"/>
            <consortium name="The Broad Institute Genome Sequencing Center for Infectious Disease"/>
            <person name="Wu L."/>
            <person name="Ma J."/>
        </authorList>
    </citation>
    <scope>NUCLEOTIDE SEQUENCE [LARGE SCALE GENOMIC DNA]</scope>
    <source>
        <strain evidence="6">CCUG 49339</strain>
    </source>
</reference>
<keyword evidence="3" id="KW-0443">Lipid metabolism</keyword>
<organism evidence="5 6">
    <name type="scientific">Bacillus salitolerans</name>
    <dbReference type="NCBI Taxonomy" id="1437434"/>
    <lineage>
        <taxon>Bacteria</taxon>
        <taxon>Bacillati</taxon>
        <taxon>Bacillota</taxon>
        <taxon>Bacilli</taxon>
        <taxon>Bacillales</taxon>
        <taxon>Bacillaceae</taxon>
        <taxon>Bacillus</taxon>
    </lineage>
</organism>
<dbReference type="PANTHER" id="PTHR10272">
    <property type="entry name" value="PLATELET-ACTIVATING FACTOR ACETYLHYDROLASE"/>
    <property type="match status" value="1"/>
</dbReference>
<feature type="transmembrane region" description="Helical" evidence="4">
    <location>
        <begin position="6"/>
        <end position="24"/>
    </location>
</feature>
<comment type="caution">
    <text evidence="5">The sequence shown here is derived from an EMBL/GenBank/DDBJ whole genome shotgun (WGS) entry which is preliminary data.</text>
</comment>
<evidence type="ECO:0000256" key="2">
    <source>
        <dbReference type="ARBA" id="ARBA00022963"/>
    </source>
</evidence>
<proteinExistence type="predicted"/>